<evidence type="ECO:0000256" key="1">
    <source>
        <dbReference type="SAM" id="MobiDB-lite"/>
    </source>
</evidence>
<feature type="region of interest" description="Disordered" evidence="1">
    <location>
        <begin position="1"/>
        <end position="39"/>
    </location>
</feature>
<evidence type="ECO:0000313" key="3">
    <source>
        <dbReference type="Proteomes" id="UP000735302"/>
    </source>
</evidence>
<gene>
    <name evidence="2" type="ORF">PoB_002293600</name>
</gene>
<evidence type="ECO:0000313" key="2">
    <source>
        <dbReference type="EMBL" id="GFN96430.1"/>
    </source>
</evidence>
<evidence type="ECO:0008006" key="4">
    <source>
        <dbReference type="Google" id="ProtNLM"/>
    </source>
</evidence>
<protein>
    <recommendedName>
        <fullName evidence="4">Galectin</fullName>
    </recommendedName>
</protein>
<dbReference type="Proteomes" id="UP000735302">
    <property type="component" value="Unassembled WGS sequence"/>
</dbReference>
<sequence length="103" mass="11485">MIQGSLRGRGRNGNLSIDDTFYPPMSPQGTWTEGTSKKNKSQKLSVVNLFTPGNKVRLRFQHVSPSTDFASYCETSNPHTIFKSVLHCTSDKAFGDHQVVVLR</sequence>
<comment type="caution">
    <text evidence="2">The sequence shown here is derived from an EMBL/GenBank/DDBJ whole genome shotgun (WGS) entry which is preliminary data.</text>
</comment>
<reference evidence="2 3" key="1">
    <citation type="journal article" date="2021" name="Elife">
        <title>Chloroplast acquisition without the gene transfer in kleptoplastic sea slugs, Plakobranchus ocellatus.</title>
        <authorList>
            <person name="Maeda T."/>
            <person name="Takahashi S."/>
            <person name="Yoshida T."/>
            <person name="Shimamura S."/>
            <person name="Takaki Y."/>
            <person name="Nagai Y."/>
            <person name="Toyoda A."/>
            <person name="Suzuki Y."/>
            <person name="Arimoto A."/>
            <person name="Ishii H."/>
            <person name="Satoh N."/>
            <person name="Nishiyama T."/>
            <person name="Hasebe M."/>
            <person name="Maruyama T."/>
            <person name="Minagawa J."/>
            <person name="Obokata J."/>
            <person name="Shigenobu S."/>
        </authorList>
    </citation>
    <scope>NUCLEOTIDE SEQUENCE [LARGE SCALE GENOMIC DNA]</scope>
</reference>
<accession>A0AAV3ZPJ2</accession>
<organism evidence="2 3">
    <name type="scientific">Plakobranchus ocellatus</name>
    <dbReference type="NCBI Taxonomy" id="259542"/>
    <lineage>
        <taxon>Eukaryota</taxon>
        <taxon>Metazoa</taxon>
        <taxon>Spiralia</taxon>
        <taxon>Lophotrochozoa</taxon>
        <taxon>Mollusca</taxon>
        <taxon>Gastropoda</taxon>
        <taxon>Heterobranchia</taxon>
        <taxon>Euthyneura</taxon>
        <taxon>Panpulmonata</taxon>
        <taxon>Sacoglossa</taxon>
        <taxon>Placobranchoidea</taxon>
        <taxon>Plakobranchidae</taxon>
        <taxon>Plakobranchus</taxon>
    </lineage>
</organism>
<keyword evidence="3" id="KW-1185">Reference proteome</keyword>
<dbReference type="AlphaFoldDB" id="A0AAV3ZPJ2"/>
<name>A0AAV3ZPJ2_9GAST</name>
<feature type="compositionally biased region" description="Low complexity" evidence="1">
    <location>
        <begin position="1"/>
        <end position="16"/>
    </location>
</feature>
<dbReference type="EMBL" id="BLXT01002679">
    <property type="protein sequence ID" value="GFN96430.1"/>
    <property type="molecule type" value="Genomic_DNA"/>
</dbReference>
<proteinExistence type="predicted"/>